<dbReference type="EMBL" id="QXFT01004247">
    <property type="protein sequence ID" value="KAE9279205.1"/>
    <property type="molecule type" value="Genomic_DNA"/>
</dbReference>
<feature type="domain" description="Integrase catalytic" evidence="2">
    <location>
        <begin position="1"/>
        <end position="106"/>
    </location>
</feature>
<dbReference type="GO" id="GO:0015074">
    <property type="term" value="P:DNA integration"/>
    <property type="evidence" value="ECO:0007669"/>
    <property type="project" value="InterPro"/>
</dbReference>
<dbReference type="Gene3D" id="3.30.420.10">
    <property type="entry name" value="Ribonuclease H-like superfamily/Ribonuclease H"/>
    <property type="match status" value="1"/>
</dbReference>
<protein>
    <recommendedName>
        <fullName evidence="2">Integrase catalytic domain-containing protein</fullName>
    </recommendedName>
</protein>
<proteinExistence type="predicted"/>
<sequence length="308" mass="34317">MSPTDRLGNKYMTNSIDHRTSYCRVFLAKTKDATAQKIKHFMAFFGLQFNCRTHVLKTDSGDEYQTLDLLYKDTGIAQQASEQRNRVSNGKAERMHRTILNMVRSMEFAYGLLLNFWGDVAGYATTYRVGKKTHDLSDIVVFGSSCTVDRDVKNKSLGKRGKPGLIAGKSDGMKGHQVYIPEEQSAVYRALHDARHQLCRSQGDTTNASPDHESQREGNQIAVRSWSDADIAADKGDRKSMTGGVITLAGAAVQWICKKQSGVSHSTMDAEFTSASHVGCELLGLRELVRKLEYQVVEPMPILMNNQI</sequence>
<evidence type="ECO:0000259" key="2">
    <source>
        <dbReference type="PROSITE" id="PS50994"/>
    </source>
</evidence>
<evidence type="ECO:0000256" key="1">
    <source>
        <dbReference type="SAM" id="MobiDB-lite"/>
    </source>
</evidence>
<evidence type="ECO:0000313" key="4">
    <source>
        <dbReference type="Proteomes" id="UP000434957"/>
    </source>
</evidence>
<dbReference type="InterPro" id="IPR036397">
    <property type="entry name" value="RNaseH_sf"/>
</dbReference>
<dbReference type="SUPFAM" id="SSF53098">
    <property type="entry name" value="Ribonuclease H-like"/>
    <property type="match status" value="1"/>
</dbReference>
<dbReference type="PANTHER" id="PTHR42648">
    <property type="entry name" value="TRANSPOSASE, PUTATIVE-RELATED"/>
    <property type="match status" value="1"/>
</dbReference>
<feature type="region of interest" description="Disordered" evidence="1">
    <location>
        <begin position="201"/>
        <end position="220"/>
    </location>
</feature>
<dbReference type="PROSITE" id="PS50994">
    <property type="entry name" value="INTEGRASE"/>
    <property type="match status" value="1"/>
</dbReference>
<dbReference type="CDD" id="cd09272">
    <property type="entry name" value="RNase_HI_RT_Ty1"/>
    <property type="match status" value="1"/>
</dbReference>
<accession>A0A6A4BV08</accession>
<evidence type="ECO:0000313" key="3">
    <source>
        <dbReference type="EMBL" id="KAE9279205.1"/>
    </source>
</evidence>
<dbReference type="AlphaFoldDB" id="A0A6A4BV08"/>
<comment type="caution">
    <text evidence="3">The sequence shown here is derived from an EMBL/GenBank/DDBJ whole genome shotgun (WGS) entry which is preliminary data.</text>
</comment>
<dbReference type="InterPro" id="IPR039537">
    <property type="entry name" value="Retrotran_Ty1/copia-like"/>
</dbReference>
<name>A0A6A4BV08_9STRA</name>
<reference evidence="3 4" key="1">
    <citation type="submission" date="2018-08" db="EMBL/GenBank/DDBJ databases">
        <title>Genomic investigation of the strawberry pathogen Phytophthora fragariae indicates pathogenicity is determined by transcriptional variation in three key races.</title>
        <authorList>
            <person name="Adams T.M."/>
            <person name="Armitage A.D."/>
            <person name="Sobczyk M.K."/>
            <person name="Bates H.J."/>
            <person name="Dunwell J.M."/>
            <person name="Nellist C.F."/>
            <person name="Harrison R.J."/>
        </authorList>
    </citation>
    <scope>NUCLEOTIDE SEQUENCE [LARGE SCALE GENOMIC DNA]</scope>
    <source>
        <strain evidence="3 4">SCRP333</strain>
    </source>
</reference>
<dbReference type="Proteomes" id="UP000434957">
    <property type="component" value="Unassembled WGS sequence"/>
</dbReference>
<gene>
    <name evidence="3" type="ORF">PR003_g28298</name>
</gene>
<dbReference type="InterPro" id="IPR012337">
    <property type="entry name" value="RNaseH-like_sf"/>
</dbReference>
<dbReference type="InterPro" id="IPR001584">
    <property type="entry name" value="Integrase_cat-core"/>
</dbReference>
<organism evidence="3 4">
    <name type="scientific">Phytophthora rubi</name>
    <dbReference type="NCBI Taxonomy" id="129364"/>
    <lineage>
        <taxon>Eukaryota</taxon>
        <taxon>Sar</taxon>
        <taxon>Stramenopiles</taxon>
        <taxon>Oomycota</taxon>
        <taxon>Peronosporomycetes</taxon>
        <taxon>Peronosporales</taxon>
        <taxon>Peronosporaceae</taxon>
        <taxon>Phytophthora</taxon>
    </lineage>
</organism>
<dbReference type="GO" id="GO:0003676">
    <property type="term" value="F:nucleic acid binding"/>
    <property type="evidence" value="ECO:0007669"/>
    <property type="project" value="InterPro"/>
</dbReference>
<keyword evidence="4" id="KW-1185">Reference proteome</keyword>
<dbReference type="PANTHER" id="PTHR42648:SF28">
    <property type="entry name" value="TRANSPOSON-ENCODED PROTEIN WITH RIBONUCLEASE H-LIKE AND RETROVIRUS ZINC FINGER-LIKE DOMAINS"/>
    <property type="match status" value="1"/>
</dbReference>